<feature type="transmembrane region" description="Helical" evidence="6">
    <location>
        <begin position="255"/>
        <end position="275"/>
    </location>
</feature>
<dbReference type="CDD" id="cd06173">
    <property type="entry name" value="MFS_MefA_like"/>
    <property type="match status" value="1"/>
</dbReference>
<dbReference type="EMBL" id="CP124578">
    <property type="protein sequence ID" value="WZE67788.1"/>
    <property type="molecule type" value="Genomic_DNA"/>
</dbReference>
<feature type="transmembrane region" description="Helical" evidence="6">
    <location>
        <begin position="96"/>
        <end position="115"/>
    </location>
</feature>
<keyword evidence="4 6" id="KW-1133">Transmembrane helix</keyword>
<dbReference type="GO" id="GO:0022857">
    <property type="term" value="F:transmembrane transporter activity"/>
    <property type="evidence" value="ECO:0007669"/>
    <property type="project" value="InterPro"/>
</dbReference>
<proteinExistence type="predicted"/>
<evidence type="ECO:0000256" key="1">
    <source>
        <dbReference type="ARBA" id="ARBA00004651"/>
    </source>
</evidence>
<organism evidence="7">
    <name type="scientific">Macrococcus psychrotolerans</name>
    <dbReference type="NCBI Taxonomy" id="3039389"/>
    <lineage>
        <taxon>Bacteria</taxon>
        <taxon>Bacillati</taxon>
        <taxon>Bacillota</taxon>
        <taxon>Bacilli</taxon>
        <taxon>Bacillales</taxon>
        <taxon>Staphylococcaceae</taxon>
        <taxon>Macrococcus</taxon>
    </lineage>
</organism>
<geneLocation type="plasmid" evidence="7">
    <name>pMP21332_1</name>
</geneLocation>
<feature type="transmembrane region" description="Helical" evidence="6">
    <location>
        <begin position="136"/>
        <end position="160"/>
    </location>
</feature>
<dbReference type="Gene3D" id="1.20.1250.20">
    <property type="entry name" value="MFS general substrate transporter like domains"/>
    <property type="match status" value="1"/>
</dbReference>
<dbReference type="PANTHER" id="PTHR23513:SF11">
    <property type="entry name" value="STAPHYLOFERRIN A TRANSPORTER"/>
    <property type="match status" value="1"/>
</dbReference>
<accession>A0AAU6RBQ1</accession>
<dbReference type="GO" id="GO:0005886">
    <property type="term" value="C:plasma membrane"/>
    <property type="evidence" value="ECO:0007669"/>
    <property type="project" value="UniProtKB-SubCell"/>
</dbReference>
<dbReference type="RefSeq" id="WP_420494474.1">
    <property type="nucleotide sequence ID" value="NZ_CP124578.1"/>
</dbReference>
<feature type="transmembrane region" description="Helical" evidence="6">
    <location>
        <begin position="72"/>
        <end position="90"/>
    </location>
</feature>
<feature type="transmembrane region" description="Helical" evidence="6">
    <location>
        <begin position="372"/>
        <end position="390"/>
    </location>
</feature>
<protein>
    <submittedName>
        <fullName evidence="7">MFS transporter</fullName>
    </submittedName>
</protein>
<feature type="transmembrane region" description="Helical" evidence="6">
    <location>
        <begin position="166"/>
        <end position="186"/>
    </location>
</feature>
<dbReference type="InterPro" id="IPR011701">
    <property type="entry name" value="MFS"/>
</dbReference>
<feature type="transmembrane region" description="Helical" evidence="6">
    <location>
        <begin position="12"/>
        <end position="31"/>
    </location>
</feature>
<keyword evidence="3 6" id="KW-0812">Transmembrane</keyword>
<feature type="transmembrane region" description="Helical" evidence="6">
    <location>
        <begin position="338"/>
        <end position="360"/>
    </location>
</feature>
<feature type="transmembrane region" description="Helical" evidence="6">
    <location>
        <begin position="305"/>
        <end position="326"/>
    </location>
</feature>
<sequence length="402" mass="45652">MKNNIIKFISNDFLVGLGNSIFNLAIMWYTLEKTGSAFYTATIGSLSHIAQISIGSYAGIKADQFNKPIKMITYSLRLNVLIILIISVLVELSKLNVYLLILLLLIRELVMVFQFPNQNIIIPKLCKSKEHIKEVLSYRSLTKSVSMMIGFSIAGILFSIVSFKWLLIGILLIFIISSVIISSINISENKNIKKKYYTKKGDINYFLGTFKMIIRDYYLKRVLMSSIFLNIISMVAPTFIVYFNQYLKANPSEYGMFQFLIASGSILAATIGIKIKKLLNSYSILLSLWLIMSIVFIYMSVNNSIYYAIILGMIIGICLTLPNILFSTYKIIIIEDEYRGRISGMIQSISTIFIPLSYYFSAYISDNFGANIVFFIAGVIQLIILLPLSFDTKLKIDFNKMV</sequence>
<name>A0AAU6RBQ1_9STAP</name>
<evidence type="ECO:0000256" key="3">
    <source>
        <dbReference type="ARBA" id="ARBA00022692"/>
    </source>
</evidence>
<dbReference type="PANTHER" id="PTHR23513">
    <property type="entry name" value="INTEGRAL MEMBRANE EFFLUX PROTEIN-RELATED"/>
    <property type="match status" value="1"/>
</dbReference>
<evidence type="ECO:0000256" key="2">
    <source>
        <dbReference type="ARBA" id="ARBA00022475"/>
    </source>
</evidence>
<feature type="transmembrane region" description="Helical" evidence="6">
    <location>
        <begin position="222"/>
        <end position="243"/>
    </location>
</feature>
<reference evidence="7" key="1">
    <citation type="submission" date="2023-04" db="EMBL/GenBank/DDBJ databases">
        <title>Macrococci isolated from food, foodproducing animals, and human clinical materials.</title>
        <authorList>
            <person name="Maslanova I."/>
            <person name="Svec P."/>
            <person name="Sedlacek I."/>
            <person name="Novakova D."/>
            <person name="Keller J.E."/>
            <person name="Schwendener S."/>
            <person name="Finstrlova A."/>
            <person name="Botka T."/>
            <person name="Kovarovic V."/>
            <person name="Petras P."/>
            <person name="Perreten V."/>
            <person name="Pantucek R."/>
        </authorList>
    </citation>
    <scope>NUCLEOTIDE SEQUENCE</scope>
    <source>
        <strain evidence="7">NRL/St 21/332</strain>
        <plasmid evidence="7">pMP21332_1</plasmid>
    </source>
</reference>
<evidence type="ECO:0000256" key="5">
    <source>
        <dbReference type="ARBA" id="ARBA00023136"/>
    </source>
</evidence>
<dbReference type="SUPFAM" id="SSF103473">
    <property type="entry name" value="MFS general substrate transporter"/>
    <property type="match status" value="1"/>
</dbReference>
<keyword evidence="2" id="KW-1003">Cell membrane</keyword>
<keyword evidence="5 6" id="KW-0472">Membrane</keyword>
<evidence type="ECO:0000256" key="4">
    <source>
        <dbReference type="ARBA" id="ARBA00022989"/>
    </source>
</evidence>
<dbReference type="InterPro" id="IPR036259">
    <property type="entry name" value="MFS_trans_sf"/>
</dbReference>
<evidence type="ECO:0000256" key="6">
    <source>
        <dbReference type="SAM" id="Phobius"/>
    </source>
</evidence>
<dbReference type="Pfam" id="PF07690">
    <property type="entry name" value="MFS_1"/>
    <property type="match status" value="1"/>
</dbReference>
<feature type="transmembrane region" description="Helical" evidence="6">
    <location>
        <begin position="37"/>
        <end position="60"/>
    </location>
</feature>
<comment type="subcellular location">
    <subcellularLocation>
        <location evidence="1">Cell membrane</location>
        <topology evidence="1">Multi-pass membrane protein</topology>
    </subcellularLocation>
</comment>
<keyword evidence="7" id="KW-0614">Plasmid</keyword>
<dbReference type="AlphaFoldDB" id="A0AAU6RBQ1"/>
<feature type="transmembrane region" description="Helical" evidence="6">
    <location>
        <begin position="282"/>
        <end position="299"/>
    </location>
</feature>
<gene>
    <name evidence="7" type="ORF">QA541_10990</name>
</gene>
<evidence type="ECO:0000313" key="7">
    <source>
        <dbReference type="EMBL" id="WZE67788.1"/>
    </source>
</evidence>